<organism evidence="6 7">
    <name type="scientific">Lysinibacillus composti</name>
    <dbReference type="NCBI Taxonomy" id="720633"/>
    <lineage>
        <taxon>Bacteria</taxon>
        <taxon>Bacillati</taxon>
        <taxon>Bacillota</taxon>
        <taxon>Bacilli</taxon>
        <taxon>Bacillales</taxon>
        <taxon>Bacillaceae</taxon>
        <taxon>Lysinibacillus</taxon>
    </lineage>
</organism>
<dbReference type="InterPro" id="IPR032808">
    <property type="entry name" value="DoxX"/>
</dbReference>
<evidence type="ECO:0000313" key="6">
    <source>
        <dbReference type="EMBL" id="RQW76274.1"/>
    </source>
</evidence>
<evidence type="ECO:0000256" key="2">
    <source>
        <dbReference type="ARBA" id="ARBA00022692"/>
    </source>
</evidence>
<evidence type="ECO:0000256" key="4">
    <source>
        <dbReference type="ARBA" id="ARBA00023136"/>
    </source>
</evidence>
<feature type="transmembrane region" description="Helical" evidence="5">
    <location>
        <begin position="90"/>
        <end position="123"/>
    </location>
</feature>
<evidence type="ECO:0000313" key="7">
    <source>
        <dbReference type="Proteomes" id="UP000274033"/>
    </source>
</evidence>
<protein>
    <submittedName>
        <fullName evidence="6">DoxX family protein</fullName>
    </submittedName>
</protein>
<evidence type="ECO:0000256" key="3">
    <source>
        <dbReference type="ARBA" id="ARBA00022989"/>
    </source>
</evidence>
<proteinExistence type="predicted"/>
<evidence type="ECO:0000256" key="1">
    <source>
        <dbReference type="ARBA" id="ARBA00004141"/>
    </source>
</evidence>
<dbReference type="OrthoDB" id="26941at2"/>
<keyword evidence="4 5" id="KW-0472">Membrane</keyword>
<dbReference type="PANTHER" id="PTHR39157">
    <property type="entry name" value="INTEGRAL MEMBRANE PROTEIN-RELATED"/>
    <property type="match status" value="1"/>
</dbReference>
<comment type="caution">
    <text evidence="6">The sequence shown here is derived from an EMBL/GenBank/DDBJ whole genome shotgun (WGS) entry which is preliminary data.</text>
</comment>
<gene>
    <name evidence="6" type="ORF">EBB45_01625</name>
</gene>
<keyword evidence="2 5" id="KW-0812">Transmembrane</keyword>
<dbReference type="RefSeq" id="WP_124761948.1">
    <property type="nucleotide sequence ID" value="NZ_JAFBDY010000001.1"/>
</dbReference>
<dbReference type="Pfam" id="PF07681">
    <property type="entry name" value="DoxX"/>
    <property type="match status" value="1"/>
</dbReference>
<evidence type="ECO:0000256" key="5">
    <source>
        <dbReference type="SAM" id="Phobius"/>
    </source>
</evidence>
<comment type="subcellular location">
    <subcellularLocation>
        <location evidence="1">Membrane</location>
        <topology evidence="1">Multi-pass membrane protein</topology>
    </subcellularLocation>
</comment>
<name>A0A3N9UJZ3_9BACI</name>
<dbReference type="GO" id="GO:0016020">
    <property type="term" value="C:membrane"/>
    <property type="evidence" value="ECO:0007669"/>
    <property type="project" value="UniProtKB-SubCell"/>
</dbReference>
<dbReference type="PANTHER" id="PTHR39157:SF1">
    <property type="entry name" value="DOXX FAMILY PROTEIN"/>
    <property type="match status" value="1"/>
</dbReference>
<dbReference type="Proteomes" id="UP000274033">
    <property type="component" value="Unassembled WGS sequence"/>
</dbReference>
<dbReference type="AlphaFoldDB" id="A0A3N9UJZ3"/>
<keyword evidence="7" id="KW-1185">Reference proteome</keyword>
<keyword evidence="3 5" id="KW-1133">Transmembrane helix</keyword>
<sequence>MLNKWWKNNSIAATIITLVRVYLGYSFLTAGWGKITSGQFDASGFIGNAIKNPVVGTDGAPVFNVYTKFLENVALPNIELFNVLVPWGEFLVGVGLMLGCLTTAAAFFAMVMNFSFLLAGAISHNPTDIIMSVLIIAAGMNAGKVGLDRYVIPFIKKYKQNRKEKLEVSH</sequence>
<dbReference type="EMBL" id="RRCT01000001">
    <property type="protein sequence ID" value="RQW76274.1"/>
    <property type="molecule type" value="Genomic_DNA"/>
</dbReference>
<feature type="transmembrane region" description="Helical" evidence="5">
    <location>
        <begin position="129"/>
        <end position="147"/>
    </location>
</feature>
<reference evidence="6 7" key="1">
    <citation type="journal article" date="2013" name="J. Microbiol.">
        <title>Lysinibacillus chungkukjangi sp. nov., isolated from Chungkukjang, Korean fermented soybean food.</title>
        <authorList>
            <person name="Kim S.J."/>
            <person name="Jang Y.H."/>
            <person name="Hamada M."/>
            <person name="Ahn J.H."/>
            <person name="Weon H.Y."/>
            <person name="Suzuki K."/>
            <person name="Whang K.S."/>
            <person name="Kwon S.W."/>
        </authorList>
    </citation>
    <scope>NUCLEOTIDE SEQUENCE [LARGE SCALE GENOMIC DNA]</scope>
    <source>
        <strain evidence="6 7">MCCC 1A12701</strain>
    </source>
</reference>
<accession>A0A3N9UJZ3</accession>